<dbReference type="Gene3D" id="3.10.450.160">
    <property type="entry name" value="inner membrane protein cigr"/>
    <property type="match status" value="1"/>
</dbReference>
<sequence length="126" mass="13896">MTTWINRIAVAAVVATLGAGAVGVQAQPRPPQDSHRYDSRGHAQPDRRHDSHRPDAHSHRGAGPDHRWVKGSRVPSQYRAHGYVVNDWRGHRLSAPPRGYRWIQNGGDYLLVAIASGVIAQIVFGN</sequence>
<reference evidence="3 4" key="1">
    <citation type="journal article" date="2020" name="G3 (Bethesda)">
        <title>CeMbio - The Caenorhabditis elegans Microbiome Resource.</title>
        <authorList>
            <person name="Dirksen P."/>
            <person name="Assie A."/>
            <person name="Zimmermann J."/>
            <person name="Zhang F."/>
            <person name="Tietje A.M."/>
            <person name="Marsh S.A."/>
            <person name="Felix M.A."/>
            <person name="Shapira M."/>
            <person name="Kaleta C."/>
            <person name="Schulenburg H."/>
            <person name="Samuel B."/>
        </authorList>
    </citation>
    <scope>NUCLEOTIDE SEQUENCE [LARGE SCALE GENOMIC DNA]</scope>
    <source>
        <strain evidence="3 4">BIGb0172</strain>
    </source>
</reference>
<keyword evidence="4" id="KW-1185">Reference proteome</keyword>
<dbReference type="KEGG" id="cpis:HS961_09465"/>
<dbReference type="AlphaFoldDB" id="A0A7G5EGC6"/>
<gene>
    <name evidence="3" type="ORF">HS961_09465</name>
</gene>
<evidence type="ECO:0000256" key="2">
    <source>
        <dbReference type="SAM" id="SignalP"/>
    </source>
</evidence>
<dbReference type="EMBL" id="CP058554">
    <property type="protein sequence ID" value="QMV73051.1"/>
    <property type="molecule type" value="Genomic_DNA"/>
</dbReference>
<proteinExistence type="predicted"/>
<dbReference type="RefSeq" id="WP_182327456.1">
    <property type="nucleotide sequence ID" value="NZ_CP058554.1"/>
</dbReference>
<dbReference type="Pfam" id="PF11776">
    <property type="entry name" value="RcnB"/>
    <property type="match status" value="1"/>
</dbReference>
<evidence type="ECO:0000313" key="3">
    <source>
        <dbReference type="EMBL" id="QMV73051.1"/>
    </source>
</evidence>
<feature type="region of interest" description="Disordered" evidence="1">
    <location>
        <begin position="23"/>
        <end position="72"/>
    </location>
</feature>
<feature type="compositionally biased region" description="Basic and acidic residues" evidence="1">
    <location>
        <begin position="32"/>
        <end position="68"/>
    </location>
</feature>
<evidence type="ECO:0000313" key="4">
    <source>
        <dbReference type="Proteomes" id="UP000515240"/>
    </source>
</evidence>
<organism evidence="3 4">
    <name type="scientific">Comamonas piscis</name>
    <dbReference type="NCBI Taxonomy" id="1562974"/>
    <lineage>
        <taxon>Bacteria</taxon>
        <taxon>Pseudomonadati</taxon>
        <taxon>Pseudomonadota</taxon>
        <taxon>Betaproteobacteria</taxon>
        <taxon>Burkholderiales</taxon>
        <taxon>Comamonadaceae</taxon>
        <taxon>Comamonas</taxon>
    </lineage>
</organism>
<evidence type="ECO:0000256" key="1">
    <source>
        <dbReference type="SAM" id="MobiDB-lite"/>
    </source>
</evidence>
<feature type="signal peptide" evidence="2">
    <location>
        <begin position="1"/>
        <end position="26"/>
    </location>
</feature>
<keyword evidence="2" id="KW-0732">Signal</keyword>
<dbReference type="Proteomes" id="UP000515240">
    <property type="component" value="Chromosome"/>
</dbReference>
<dbReference type="InterPro" id="IPR024572">
    <property type="entry name" value="RcnB"/>
</dbReference>
<name>A0A7G5EGC6_9BURK</name>
<feature type="chain" id="PRO_5028955406" evidence="2">
    <location>
        <begin position="27"/>
        <end position="126"/>
    </location>
</feature>
<accession>A0A7G5EGC6</accession>
<protein>
    <submittedName>
        <fullName evidence="3">RcnB family protein</fullName>
    </submittedName>
</protein>